<dbReference type="EMBL" id="VMBG01000001">
    <property type="protein sequence ID" value="TSJ79655.1"/>
    <property type="molecule type" value="Genomic_DNA"/>
</dbReference>
<feature type="domain" description="NodB homology" evidence="2">
    <location>
        <begin position="38"/>
        <end position="133"/>
    </location>
</feature>
<feature type="region of interest" description="Disordered" evidence="1">
    <location>
        <begin position="1"/>
        <end position="21"/>
    </location>
</feature>
<dbReference type="Pfam" id="PF01522">
    <property type="entry name" value="Polysacc_deac_1"/>
    <property type="match status" value="1"/>
</dbReference>
<evidence type="ECO:0000313" key="4">
    <source>
        <dbReference type="Proteomes" id="UP000315648"/>
    </source>
</evidence>
<dbReference type="InterPro" id="IPR002509">
    <property type="entry name" value="NODB_dom"/>
</dbReference>
<sequence>MSAPSMHPGNRRKTAASKANVAAGGAGKASVLKWKDGKRAVFMVEFDDSAPSHLEFAIPALKNRGIPGTFYINPGNGPYKSHQVAWEKEAASPLIELANHTFKHLGAPSVAEFDSEIADANEVIDRLYPHRPAVRLRDWARPGVPREQWKISEAEIQAVLAKHHMIERPPFFGPPFSIKTTAEMIDWVDGAIAKGEMRHLAFHGVGGDWHSAPINYFLALLDKLDACSGELWLTDPLSYHKYETERRTAQVRVIESGDTILRLSLTSESDPALYDQPLTLAVAVPAEWKRVTITQGSVRQTKTVKNGEVQFDALPDGGDIVIK</sequence>
<protein>
    <submittedName>
        <fullName evidence="3">Polysaccharide deacetylase family protein</fullName>
    </submittedName>
</protein>
<dbReference type="Gene3D" id="3.20.20.370">
    <property type="entry name" value="Glycoside hydrolase/deacetylase"/>
    <property type="match status" value="1"/>
</dbReference>
<evidence type="ECO:0000313" key="3">
    <source>
        <dbReference type="EMBL" id="TSJ79655.1"/>
    </source>
</evidence>
<evidence type="ECO:0000256" key="1">
    <source>
        <dbReference type="SAM" id="MobiDB-lite"/>
    </source>
</evidence>
<name>A0A556QSN6_9BACT</name>
<organism evidence="3 4">
    <name type="scientific">Rariglobus hedericola</name>
    <dbReference type="NCBI Taxonomy" id="2597822"/>
    <lineage>
        <taxon>Bacteria</taxon>
        <taxon>Pseudomonadati</taxon>
        <taxon>Verrucomicrobiota</taxon>
        <taxon>Opitutia</taxon>
        <taxon>Opitutales</taxon>
        <taxon>Opitutaceae</taxon>
        <taxon>Rariglobus</taxon>
    </lineage>
</organism>
<dbReference type="GO" id="GO:0005975">
    <property type="term" value="P:carbohydrate metabolic process"/>
    <property type="evidence" value="ECO:0007669"/>
    <property type="project" value="InterPro"/>
</dbReference>
<comment type="caution">
    <text evidence="3">The sequence shown here is derived from an EMBL/GenBank/DDBJ whole genome shotgun (WGS) entry which is preliminary data.</text>
</comment>
<dbReference type="SUPFAM" id="SSF88713">
    <property type="entry name" value="Glycoside hydrolase/deacetylase"/>
    <property type="match status" value="1"/>
</dbReference>
<accession>A0A556QSN6</accession>
<keyword evidence="4" id="KW-1185">Reference proteome</keyword>
<evidence type="ECO:0000259" key="2">
    <source>
        <dbReference type="Pfam" id="PF01522"/>
    </source>
</evidence>
<dbReference type="InterPro" id="IPR011330">
    <property type="entry name" value="Glyco_hydro/deAcase_b/a-brl"/>
</dbReference>
<dbReference type="Proteomes" id="UP000315648">
    <property type="component" value="Unassembled WGS sequence"/>
</dbReference>
<proteinExistence type="predicted"/>
<dbReference type="RefSeq" id="WP_144230196.1">
    <property type="nucleotide sequence ID" value="NZ_CBCRVV010000012.1"/>
</dbReference>
<reference evidence="3 4" key="1">
    <citation type="submission" date="2019-07" db="EMBL/GenBank/DDBJ databases">
        <title>Description of 53C-WASEF.</title>
        <authorList>
            <person name="Pitt A."/>
            <person name="Hahn M.W."/>
        </authorList>
    </citation>
    <scope>NUCLEOTIDE SEQUENCE [LARGE SCALE GENOMIC DNA]</scope>
    <source>
        <strain evidence="3 4">53C-WASEF</strain>
    </source>
</reference>
<dbReference type="OrthoDB" id="184768at2"/>
<dbReference type="AlphaFoldDB" id="A0A556QSN6"/>
<dbReference type="GO" id="GO:0016810">
    <property type="term" value="F:hydrolase activity, acting on carbon-nitrogen (but not peptide) bonds"/>
    <property type="evidence" value="ECO:0007669"/>
    <property type="project" value="InterPro"/>
</dbReference>
<gene>
    <name evidence="3" type="ORF">FPL22_10320</name>
</gene>